<evidence type="ECO:0000259" key="3">
    <source>
        <dbReference type="Pfam" id="PF07707"/>
    </source>
</evidence>
<sequence length="250" mass="27514">CRCQAFRGMFSQGPVGSEDPPGSIPPQGPFILGNVQPEVFLAVIEFLYTNSVTLNSHIALEVLTSSVEYGLQDLCKLCVKFIKDTLSVEQVCEALQVSVTSVVRCVGSRYQCPGAAVCWQAVVRTQGFHELSDAVLVQVLRSDRLAVDELDLVQAVREWAHVSSAVLERPVPEVAALPVRELRLPLLAPSELATLESHNQRDLLIPVESIAAAWRAHALRKGSGVPSRLCRPRRGTRPRDHHRHLDPHAK</sequence>
<comment type="caution">
    <text evidence="4">The sequence shown here is derived from an EMBL/GenBank/DDBJ whole genome shotgun (WGS) entry which is preliminary data.</text>
</comment>
<dbReference type="EMBL" id="VYZF01000998">
    <property type="protein sequence ID" value="NWT43546.1"/>
    <property type="molecule type" value="Genomic_DNA"/>
</dbReference>
<evidence type="ECO:0000259" key="2">
    <source>
        <dbReference type="Pfam" id="PF00651"/>
    </source>
</evidence>
<protein>
    <submittedName>
        <fullName evidence="4">BTBDJ protein</fullName>
    </submittedName>
</protein>
<evidence type="ECO:0000313" key="5">
    <source>
        <dbReference type="Proteomes" id="UP000524558"/>
    </source>
</evidence>
<feature type="domain" description="BACK" evidence="3">
    <location>
        <begin position="120"/>
        <end position="194"/>
    </location>
</feature>
<evidence type="ECO:0000256" key="1">
    <source>
        <dbReference type="SAM" id="MobiDB-lite"/>
    </source>
</evidence>
<dbReference type="Pfam" id="PF00651">
    <property type="entry name" value="BTB"/>
    <property type="match status" value="1"/>
</dbReference>
<accession>A0A7K5NK76</accession>
<feature type="region of interest" description="Disordered" evidence="1">
    <location>
        <begin position="224"/>
        <end position="250"/>
    </location>
</feature>
<proteinExistence type="predicted"/>
<name>A0A7K5NK76_CHRMC</name>
<dbReference type="InterPro" id="IPR011705">
    <property type="entry name" value="BACK"/>
</dbReference>
<dbReference type="SUPFAM" id="SSF54695">
    <property type="entry name" value="POZ domain"/>
    <property type="match status" value="1"/>
</dbReference>
<dbReference type="InterPro" id="IPR000210">
    <property type="entry name" value="BTB/POZ_dom"/>
</dbReference>
<evidence type="ECO:0000313" key="4">
    <source>
        <dbReference type="EMBL" id="NWT43546.1"/>
    </source>
</evidence>
<organism evidence="4 5">
    <name type="scientific">Chroicocephalus maculipennis</name>
    <name type="common">Brown-hooded gull</name>
    <name type="synonym">Larus maculipennis</name>
    <dbReference type="NCBI Taxonomy" id="287016"/>
    <lineage>
        <taxon>Eukaryota</taxon>
        <taxon>Metazoa</taxon>
        <taxon>Chordata</taxon>
        <taxon>Craniata</taxon>
        <taxon>Vertebrata</taxon>
        <taxon>Euteleostomi</taxon>
        <taxon>Archelosauria</taxon>
        <taxon>Archosauria</taxon>
        <taxon>Dinosauria</taxon>
        <taxon>Saurischia</taxon>
        <taxon>Theropoda</taxon>
        <taxon>Coelurosauria</taxon>
        <taxon>Aves</taxon>
        <taxon>Neognathae</taxon>
        <taxon>Neoaves</taxon>
        <taxon>Charadriiformes</taxon>
        <taxon>Laridae</taxon>
        <taxon>Chroicocephalus</taxon>
    </lineage>
</organism>
<dbReference type="AlphaFoldDB" id="A0A7K5NK76"/>
<feature type="compositionally biased region" description="Basic residues" evidence="1">
    <location>
        <begin position="230"/>
        <end position="250"/>
    </location>
</feature>
<dbReference type="Pfam" id="PF07707">
    <property type="entry name" value="BACK"/>
    <property type="match status" value="1"/>
</dbReference>
<gene>
    <name evidence="4" type="primary">Btbd19</name>
    <name evidence="4" type="ORF">CHRMAC_R13904</name>
</gene>
<feature type="non-terminal residue" evidence="4">
    <location>
        <position position="250"/>
    </location>
</feature>
<feature type="non-terminal residue" evidence="4">
    <location>
        <position position="1"/>
    </location>
</feature>
<reference evidence="4 5" key="1">
    <citation type="submission" date="2019-09" db="EMBL/GenBank/DDBJ databases">
        <title>Bird 10,000 Genomes (B10K) Project - Family phase.</title>
        <authorList>
            <person name="Zhang G."/>
        </authorList>
    </citation>
    <scope>NUCLEOTIDE SEQUENCE [LARGE SCALE GENOMIC DNA]</scope>
    <source>
        <strain evidence="4">B10K-DU-021-33</strain>
        <tissue evidence="4">Mixed tissue sample</tissue>
    </source>
</reference>
<dbReference type="InterPro" id="IPR011333">
    <property type="entry name" value="SKP1/BTB/POZ_sf"/>
</dbReference>
<dbReference type="Proteomes" id="UP000524558">
    <property type="component" value="Unassembled WGS sequence"/>
</dbReference>
<keyword evidence="5" id="KW-1185">Reference proteome</keyword>
<dbReference type="Gene3D" id="1.25.40.420">
    <property type="match status" value="1"/>
</dbReference>
<dbReference type="Gene3D" id="3.30.710.10">
    <property type="entry name" value="Potassium Channel Kv1.1, Chain A"/>
    <property type="match status" value="1"/>
</dbReference>
<dbReference type="PANTHER" id="PTHR46965:SF1">
    <property type="entry name" value="BTB_POZ DOMAIN-CONTAINING PROTEIN 19"/>
    <property type="match status" value="1"/>
</dbReference>
<dbReference type="InterPro" id="IPR042846">
    <property type="entry name" value="BTBD19"/>
</dbReference>
<feature type="domain" description="BTB" evidence="2">
    <location>
        <begin position="4"/>
        <end position="85"/>
    </location>
</feature>
<dbReference type="PANTHER" id="PTHR46965">
    <property type="entry name" value="BTB/POZ DOMAIN-CONTAINING PROTEIN 19"/>
    <property type="match status" value="1"/>
</dbReference>